<dbReference type="EMBL" id="JABFMT010000010">
    <property type="protein sequence ID" value="NUU02276.1"/>
    <property type="molecule type" value="Genomic_DNA"/>
</dbReference>
<dbReference type="Proteomes" id="UP000536746">
    <property type="component" value="Unassembled WGS sequence"/>
</dbReference>
<organism evidence="3 4">
    <name type="scientific">Herbaspirillum robiniae</name>
    <dbReference type="NCBI Taxonomy" id="2014887"/>
    <lineage>
        <taxon>Bacteria</taxon>
        <taxon>Pseudomonadati</taxon>
        <taxon>Pseudomonadota</taxon>
        <taxon>Betaproteobacteria</taxon>
        <taxon>Burkholderiales</taxon>
        <taxon>Oxalobacteraceae</taxon>
        <taxon>Herbaspirillum</taxon>
    </lineage>
</organism>
<evidence type="ECO:0000256" key="1">
    <source>
        <dbReference type="SAM" id="Coils"/>
    </source>
</evidence>
<comment type="caution">
    <text evidence="3">The sequence shown here is derived from an EMBL/GenBank/DDBJ whole genome shotgun (WGS) entry which is preliminary data.</text>
</comment>
<accession>A0ABX2M3H9</accession>
<feature type="chain" id="PRO_5047544572" evidence="2">
    <location>
        <begin position="22"/>
        <end position="121"/>
    </location>
</feature>
<feature type="coiled-coil region" evidence="1">
    <location>
        <begin position="38"/>
        <end position="65"/>
    </location>
</feature>
<keyword evidence="1" id="KW-0175">Coiled coil</keyword>
<dbReference type="Pfam" id="PF16068">
    <property type="entry name" value="DUF4810"/>
    <property type="match status" value="1"/>
</dbReference>
<evidence type="ECO:0000256" key="2">
    <source>
        <dbReference type="SAM" id="SignalP"/>
    </source>
</evidence>
<keyword evidence="4" id="KW-1185">Reference proteome</keyword>
<proteinExistence type="predicted"/>
<keyword evidence="2" id="KW-0732">Signal</keyword>
<dbReference type="InterPro" id="IPR014508">
    <property type="entry name" value="UCP020555_TPR-like"/>
</dbReference>
<feature type="signal peptide" evidence="2">
    <location>
        <begin position="1"/>
        <end position="21"/>
    </location>
</feature>
<evidence type="ECO:0000313" key="3">
    <source>
        <dbReference type="EMBL" id="NUU02276.1"/>
    </source>
</evidence>
<evidence type="ECO:0000313" key="4">
    <source>
        <dbReference type="Proteomes" id="UP000536746"/>
    </source>
</evidence>
<gene>
    <name evidence="3" type="ORF">HNO84_11765</name>
</gene>
<dbReference type="PIRSF" id="PIRSF020555">
    <property type="entry name" value="UCP020555"/>
    <property type="match status" value="1"/>
</dbReference>
<dbReference type="RefSeq" id="WP_079218824.1">
    <property type="nucleotide sequence ID" value="NZ_CP018845.1"/>
</dbReference>
<protein>
    <submittedName>
        <fullName evidence="3">DUF4810 domain-containing protein</fullName>
    </submittedName>
</protein>
<name>A0ABX2M3H9_9BURK</name>
<reference evidence="3 4" key="1">
    <citation type="journal article" date="2020" name="Front. Plant Sci.">
        <title>Isolation of Rhizosphere Bacteria That Improve Quality and Water Stress Tolerance in Greenhouse Ornamentals.</title>
        <authorList>
            <person name="Nordstedt N.P."/>
            <person name="Jones M.L."/>
        </authorList>
    </citation>
    <scope>NUCLEOTIDE SEQUENCE [LARGE SCALE GENOMIC DNA]</scope>
    <source>
        <strain evidence="3 4">C6C2</strain>
    </source>
</reference>
<dbReference type="PROSITE" id="PS51257">
    <property type="entry name" value="PROKAR_LIPOPROTEIN"/>
    <property type="match status" value="1"/>
</dbReference>
<sequence>MNKYIASTLAAVLVVTLTGCAQPRKPLYGWGTYQQQVYTHFKSDNEGYEQQIASLEESLEKMRSKGEAVPPGYHAHLGMLYAAVGKEGQLVQELETEKTLFPESTPYMDFLMRNYKKGVSK</sequence>